<feature type="compositionally biased region" description="Low complexity" evidence="1">
    <location>
        <begin position="1324"/>
        <end position="1336"/>
    </location>
</feature>
<accession>A0AA38RLA5</accession>
<feature type="region of interest" description="Disordered" evidence="1">
    <location>
        <begin position="966"/>
        <end position="1077"/>
    </location>
</feature>
<feature type="region of interest" description="Disordered" evidence="1">
    <location>
        <begin position="754"/>
        <end position="805"/>
    </location>
</feature>
<feature type="compositionally biased region" description="Polar residues" evidence="1">
    <location>
        <begin position="1421"/>
        <end position="1442"/>
    </location>
</feature>
<feature type="region of interest" description="Disordered" evidence="1">
    <location>
        <begin position="1414"/>
        <end position="1477"/>
    </location>
</feature>
<dbReference type="GO" id="GO:0006406">
    <property type="term" value="P:mRNA export from nucleus"/>
    <property type="evidence" value="ECO:0007669"/>
    <property type="project" value="TreeGrafter"/>
</dbReference>
<feature type="compositionally biased region" description="Basic residues" evidence="1">
    <location>
        <begin position="1"/>
        <end position="18"/>
    </location>
</feature>
<feature type="compositionally biased region" description="Polar residues" evidence="1">
    <location>
        <begin position="1341"/>
        <end position="1368"/>
    </location>
</feature>
<feature type="compositionally biased region" description="Low complexity" evidence="1">
    <location>
        <begin position="1053"/>
        <end position="1062"/>
    </location>
</feature>
<evidence type="ECO:0000256" key="1">
    <source>
        <dbReference type="SAM" id="MobiDB-lite"/>
    </source>
</evidence>
<feature type="compositionally biased region" description="Polar residues" evidence="1">
    <location>
        <begin position="1042"/>
        <end position="1052"/>
    </location>
</feature>
<evidence type="ECO:0000259" key="2">
    <source>
        <dbReference type="Pfam" id="PF03399"/>
    </source>
</evidence>
<evidence type="ECO:0000313" key="4">
    <source>
        <dbReference type="Proteomes" id="UP001174694"/>
    </source>
</evidence>
<feature type="region of interest" description="Disordered" evidence="1">
    <location>
        <begin position="845"/>
        <end position="952"/>
    </location>
</feature>
<dbReference type="Pfam" id="PF03399">
    <property type="entry name" value="SAC3_GANP"/>
    <property type="match status" value="1"/>
</dbReference>
<feature type="compositionally biased region" description="Polar residues" evidence="1">
    <location>
        <begin position="95"/>
        <end position="107"/>
    </location>
</feature>
<reference evidence="3" key="1">
    <citation type="submission" date="2022-07" db="EMBL/GenBank/DDBJ databases">
        <title>Fungi with potential for degradation of polypropylene.</title>
        <authorList>
            <person name="Gostincar C."/>
        </authorList>
    </citation>
    <scope>NUCLEOTIDE SEQUENCE</scope>
    <source>
        <strain evidence="3">EXF-13308</strain>
    </source>
</reference>
<feature type="compositionally biased region" description="Polar residues" evidence="1">
    <location>
        <begin position="76"/>
        <end position="87"/>
    </location>
</feature>
<feature type="domain" description="SAC3/GANP/THP3 conserved" evidence="2">
    <location>
        <begin position="384"/>
        <end position="702"/>
    </location>
</feature>
<feature type="compositionally biased region" description="Polar residues" evidence="1">
    <location>
        <begin position="147"/>
        <end position="171"/>
    </location>
</feature>
<protein>
    <submittedName>
        <fullName evidence="3">SAC3 family protein 1</fullName>
    </submittedName>
</protein>
<evidence type="ECO:0000313" key="3">
    <source>
        <dbReference type="EMBL" id="KAJ9143846.1"/>
    </source>
</evidence>
<comment type="caution">
    <text evidence="3">The sequence shown here is derived from an EMBL/GenBank/DDBJ whole genome shotgun (WGS) entry which is preliminary data.</text>
</comment>
<proteinExistence type="predicted"/>
<name>A0AA38RLA5_9PEZI</name>
<feature type="region of interest" description="Disordered" evidence="1">
    <location>
        <begin position="1"/>
        <end position="302"/>
    </location>
</feature>
<feature type="compositionally biased region" description="Basic and acidic residues" evidence="1">
    <location>
        <begin position="226"/>
        <end position="242"/>
    </location>
</feature>
<feature type="compositionally biased region" description="Acidic residues" evidence="1">
    <location>
        <begin position="754"/>
        <end position="765"/>
    </location>
</feature>
<dbReference type="PANTHER" id="PTHR12436">
    <property type="entry name" value="80 KDA MCM3-ASSOCIATED PROTEIN"/>
    <property type="match status" value="1"/>
</dbReference>
<dbReference type="GO" id="GO:0005737">
    <property type="term" value="C:cytoplasm"/>
    <property type="evidence" value="ECO:0007669"/>
    <property type="project" value="TreeGrafter"/>
</dbReference>
<dbReference type="InterPro" id="IPR005062">
    <property type="entry name" value="SAC3/GANP/THP3_conserved"/>
</dbReference>
<dbReference type="Gene3D" id="1.25.40.990">
    <property type="match status" value="1"/>
</dbReference>
<dbReference type="EMBL" id="JANBVO010000018">
    <property type="protein sequence ID" value="KAJ9143846.1"/>
    <property type="molecule type" value="Genomic_DNA"/>
</dbReference>
<keyword evidence="4" id="KW-1185">Reference proteome</keyword>
<feature type="region of interest" description="Disordered" evidence="1">
    <location>
        <begin position="1324"/>
        <end position="1368"/>
    </location>
</feature>
<dbReference type="Proteomes" id="UP001174694">
    <property type="component" value="Unassembled WGS sequence"/>
</dbReference>
<feature type="compositionally biased region" description="Low complexity" evidence="1">
    <location>
        <begin position="775"/>
        <end position="793"/>
    </location>
</feature>
<feature type="compositionally biased region" description="Polar residues" evidence="1">
    <location>
        <begin position="967"/>
        <end position="1022"/>
    </location>
</feature>
<sequence>MKKPIGTRKPVKGGRIRKWVAQSKEAGGSVNTPTQHRNNAKDNRQQRKRQHRQLGGRSQRMSTFGQPSAFGAPSRSAPTLQPNSRSASPFDASSHAASSFGQPSGHASSFGAPSAFAKNKDQPPRASSPFDRLAKPANPFASESKKTMGTSGASARNSFGTPSPTASSQPHNPFAPKPAPTTNPFGGPAVTAKGQTNPFARTTEKVPNGLGARDSKSNGRAQSTKVAERASKRRGEFEDRGSSRRRSPGPSDTSSVETTTAFSSVKEKPDDRKRKNGIFDRPNTKRQDPKLEQPRTTSGANGAPAAYAHAIHNQLRKDGLNPPKWPSEPGNPATRQAMEDFKEEYKQYQSRVRKSLIKAGLIDDPDVRKKLEDAINFRGICEEMCPEYEKISRIVEYDVKQPEKEKSPDGLSMWPSPKRMVKAFKRSAAGMDAPLPIEVLSPAALRRTVDYLIDDLLRDDERLPVLHNFLWDRTRAVRKDFIFQNAMTPEERRDQIYCLETIARFHATALHLLSEEGVASEDFSEQQEREQLGKSLLSLIQAYDETDGDGLGNENEAEFRAYYILFNAHDPFVKQQIQEWDSSFWFDSDEVQTAISLVEAMQNVWRGRGPLRPQVPLSTTSTPFTTYFSIVENPNVSYTMACFAEIHFAEVRQHLLRTINKAFGRVRDNPKDLTAEAVNNILRFDSTDECIEFLEQHGMEFSSEGATEPYLLVDKRKHIPSATVKHSFSATLVERKRGDRSLPEVIHTTVFEEEEGLDGAQEQDSESMFLPQPSEPVVSQGSSKSSHGASEDSIAPQPPKQPAASIVDHTSPAIFGAPAMTDGVFGSKGSLTTEPMKTVDTNTFQRSPFATSSSGAPTATGASQKSAPAQPPKLSWAASTPSTSITTDQMAIPPAVPKFPWSTPAGESKPTAPTPSSKEVPSIPSMKDQPKEPKISLFSTTSEPGKAEDRLPAAYIGQGVPAANKFQAGSTDFTTPSAVQFPATSTGGLKSGAPTFTSISEQGVASSQQQQTPSVFSPSSGAGISKPPAPPASDETLAVPQPTHTAQPNKLFQASPAAAAPTMPAPPQPAAAKQPPGDLMGDFTQWFVQGDGGIMEQFEENVVETLVKGVYETYKDEQEERKRKEEDAQSWADALKFRRYNLGLKFFYRWRANARKLAMRRIGREGRAAIRAWREAKAAEAKAAKEKVARAEQARLKRLNDGSIVEELRERAAKKARRSSSNGSLEEALLATGIFSGLSDEREAAARCAKDDDSLYEALIRPLPDSRQSTSSAVTKGRDHLRSTGAGVTKNVSKPRESKKMRMIRQLFTGKQPLDEDANSVLGLSRSRSSSLRRSLPAGSKLTNFTKYQRSTAGSSTNSGEKQKSGVQSDYWRLKARGLITMPNGLALHESLALPMIRDGVRYQGIGDYGLGPGVPLESDGSPSVRRSTNSLEELPSDSSLGRSYMKPPAAVKSGQASGSLETGSRLSRRHSDTQYDWEADLEQTLKEFREVGAEMDETTEWLREQNEQMSKTGTPMDG</sequence>
<dbReference type="InterPro" id="IPR045107">
    <property type="entry name" value="SAC3/GANP/THP3"/>
</dbReference>
<organism evidence="3 4">
    <name type="scientific">Pleurostoma richardsiae</name>
    <dbReference type="NCBI Taxonomy" id="41990"/>
    <lineage>
        <taxon>Eukaryota</taxon>
        <taxon>Fungi</taxon>
        <taxon>Dikarya</taxon>
        <taxon>Ascomycota</taxon>
        <taxon>Pezizomycotina</taxon>
        <taxon>Sordariomycetes</taxon>
        <taxon>Sordariomycetidae</taxon>
        <taxon>Calosphaeriales</taxon>
        <taxon>Pleurostomataceae</taxon>
        <taxon>Pleurostoma</taxon>
    </lineage>
</organism>
<dbReference type="PANTHER" id="PTHR12436:SF3">
    <property type="entry name" value="GERMINAL-CENTER ASSOCIATED NUCLEAR PROTEIN"/>
    <property type="match status" value="1"/>
</dbReference>
<feature type="compositionally biased region" description="Basic and acidic residues" evidence="1">
    <location>
        <begin position="282"/>
        <end position="293"/>
    </location>
</feature>
<gene>
    <name evidence="3" type="ORF">NKR23_g6333</name>
</gene>
<feature type="compositionally biased region" description="Low complexity" evidence="1">
    <location>
        <begin position="847"/>
        <end position="863"/>
    </location>
</feature>
<feature type="region of interest" description="Disordered" evidence="1">
    <location>
        <begin position="1265"/>
        <end position="1298"/>
    </location>
</feature>
<feature type="compositionally biased region" description="Polar residues" evidence="1">
    <location>
        <begin position="1455"/>
        <end position="1466"/>
    </location>
</feature>
<feature type="compositionally biased region" description="Polar residues" evidence="1">
    <location>
        <begin position="877"/>
        <end position="889"/>
    </location>
</feature>
<dbReference type="GO" id="GO:0070390">
    <property type="term" value="C:transcription export complex 2"/>
    <property type="evidence" value="ECO:0007669"/>
    <property type="project" value="TreeGrafter"/>
</dbReference>